<dbReference type="AlphaFoldDB" id="A0A941J600"/>
<evidence type="ECO:0000313" key="2">
    <source>
        <dbReference type="Proteomes" id="UP000680045"/>
    </source>
</evidence>
<protein>
    <submittedName>
        <fullName evidence="1">Uncharacterized protein</fullName>
    </submittedName>
</protein>
<reference evidence="1" key="1">
    <citation type="submission" date="2021-04" db="EMBL/GenBank/DDBJ databases">
        <title>Whole genome sequencing of Enterococci isolates from hospitalized patients.</title>
        <authorList>
            <person name="Ogoti B.M."/>
            <person name="Onyambu F.G."/>
        </authorList>
    </citation>
    <scope>NUCLEOTIDE SEQUENCE</scope>
    <source>
        <strain evidence="1">242</strain>
    </source>
</reference>
<evidence type="ECO:0000313" key="1">
    <source>
        <dbReference type="EMBL" id="MBR8645572.1"/>
    </source>
</evidence>
<comment type="caution">
    <text evidence="1">The sequence shown here is derived from an EMBL/GenBank/DDBJ whole genome shotgun (WGS) entry which is preliminary data.</text>
</comment>
<sequence>MKTEDGKLIDVSIGASGHITEINVSAGDPINRKLPLALLQDDFVITGSD</sequence>
<gene>
    <name evidence="1" type="ORF">KEH51_20370</name>
</gene>
<proteinExistence type="predicted"/>
<dbReference type="EMBL" id="JAGTPW010000041">
    <property type="protein sequence ID" value="MBR8645572.1"/>
    <property type="molecule type" value="Genomic_DNA"/>
</dbReference>
<accession>A0A941J600</accession>
<organism evidence="1 2">
    <name type="scientific">Peribacillus frigoritolerans</name>
    <dbReference type="NCBI Taxonomy" id="450367"/>
    <lineage>
        <taxon>Bacteria</taxon>
        <taxon>Bacillati</taxon>
        <taxon>Bacillota</taxon>
        <taxon>Bacilli</taxon>
        <taxon>Bacillales</taxon>
        <taxon>Bacillaceae</taxon>
        <taxon>Peribacillus</taxon>
    </lineage>
</organism>
<dbReference type="Proteomes" id="UP000680045">
    <property type="component" value="Unassembled WGS sequence"/>
</dbReference>
<name>A0A941J600_9BACI</name>